<gene>
    <name evidence="1" type="ORF">G9G20_001369</name>
</gene>
<accession>A0A742IM57</accession>
<protein>
    <submittedName>
        <fullName evidence="1">Uncharacterized protein</fullName>
    </submittedName>
</protein>
<dbReference type="EMBL" id="DAAUDP010000001">
    <property type="protein sequence ID" value="HAF1205457.1"/>
    <property type="molecule type" value="Genomic_DNA"/>
</dbReference>
<sequence>MRESVQVQDAIVWRGFCAIRRGFQVFYLINVRRSKKCETFSSFRSNSVCA</sequence>
<organism evidence="1">
    <name type="scientific">Salmonella muenchen</name>
    <dbReference type="NCBI Taxonomy" id="596"/>
    <lineage>
        <taxon>Bacteria</taxon>
        <taxon>Pseudomonadati</taxon>
        <taxon>Pseudomonadota</taxon>
        <taxon>Gammaproteobacteria</taxon>
        <taxon>Enterobacterales</taxon>
        <taxon>Enterobacteriaceae</taxon>
        <taxon>Salmonella</taxon>
    </lineage>
</organism>
<comment type="caution">
    <text evidence="1">The sequence shown here is derived from an EMBL/GenBank/DDBJ whole genome shotgun (WGS) entry which is preliminary data.</text>
</comment>
<reference evidence="1" key="1">
    <citation type="journal article" date="2018" name="Genome Biol.">
        <title>SKESA: strategic k-mer extension for scrupulous assemblies.</title>
        <authorList>
            <person name="Souvorov A."/>
            <person name="Agarwala R."/>
            <person name="Lipman D.J."/>
        </authorList>
    </citation>
    <scope>NUCLEOTIDE SEQUENCE</scope>
    <source>
        <strain evidence="1">13-4272</strain>
    </source>
</reference>
<evidence type="ECO:0000313" key="1">
    <source>
        <dbReference type="EMBL" id="HAF1205457.1"/>
    </source>
</evidence>
<proteinExistence type="predicted"/>
<dbReference type="AlphaFoldDB" id="A0A742IM57"/>
<name>A0A742IM57_SALMU</name>
<reference evidence="1" key="2">
    <citation type="submission" date="2018-07" db="EMBL/GenBank/DDBJ databases">
        <authorList>
            <consortium name="NCBI Pathogen Detection Project"/>
        </authorList>
    </citation>
    <scope>NUCLEOTIDE SEQUENCE</scope>
    <source>
        <strain evidence="1">13-4272</strain>
    </source>
</reference>